<feature type="compositionally biased region" description="Pro residues" evidence="1">
    <location>
        <begin position="399"/>
        <end position="411"/>
    </location>
</feature>
<feature type="compositionally biased region" description="Gly residues" evidence="1">
    <location>
        <begin position="284"/>
        <end position="299"/>
    </location>
</feature>
<dbReference type="KEGG" id="sals:SLNWT_2190"/>
<feature type="compositionally biased region" description="Gly residues" evidence="1">
    <location>
        <begin position="322"/>
        <end position="341"/>
    </location>
</feature>
<feature type="region of interest" description="Disordered" evidence="1">
    <location>
        <begin position="1"/>
        <end position="443"/>
    </location>
</feature>
<dbReference type="EMBL" id="CP010519">
    <property type="protein sequence ID" value="AJE82566.1"/>
    <property type="molecule type" value="Genomic_DNA"/>
</dbReference>
<proteinExistence type="predicted"/>
<evidence type="ECO:0000313" key="2">
    <source>
        <dbReference type="EMBL" id="AJE82566.1"/>
    </source>
</evidence>
<evidence type="ECO:0000313" key="3">
    <source>
        <dbReference type="Proteomes" id="UP000031523"/>
    </source>
</evidence>
<dbReference type="Proteomes" id="UP000031523">
    <property type="component" value="Chromosome"/>
</dbReference>
<organism evidence="2 3">
    <name type="scientific">Streptomyces albus (strain ATCC 21838 / DSM 41398 / FERM P-419 / JCM 4703 / NBRC 107858)</name>
    <dbReference type="NCBI Taxonomy" id="1081613"/>
    <lineage>
        <taxon>Bacteria</taxon>
        <taxon>Bacillati</taxon>
        <taxon>Actinomycetota</taxon>
        <taxon>Actinomycetes</taxon>
        <taxon>Kitasatosporales</taxon>
        <taxon>Streptomycetaceae</taxon>
        <taxon>Streptomyces</taxon>
    </lineage>
</organism>
<gene>
    <name evidence="2" type="ORF">SLNWT_2190</name>
</gene>
<protein>
    <recommendedName>
        <fullName evidence="4">Peptidoglycan binding domain-containing protein</fullName>
    </recommendedName>
</protein>
<dbReference type="AlphaFoldDB" id="A0A0B5EV45"/>
<evidence type="ECO:0008006" key="4">
    <source>
        <dbReference type="Google" id="ProtNLM"/>
    </source>
</evidence>
<sequence length="757" mass="75533">MVVRAAEQPATGRDGRRSQPGEPALSRETDTSSSGAQGRGPTAYPSGTQPYGPAEDEAPEESTGAEASGTPTEDRKTETTLTTRIRINIPGSRPIPPVVVRTPVTESTDEAEPGGSRPGTDAPQQAAAPSSPLPVRPKRPKSGPAPAEPVTAAKERTSDWFAPRKAARGGAASPDGAAQGVPGARSAPGEPDTGGFPAGSGIPTAEASAGYGSGGPGPGEQDTGGFPLGGQDTGGFPAPGDTGGFPGPGDTASFPAVGDTGGFPVPGEGANPSDTGEFAAPGDFGTGGTGGYEVPGPLGGPRMSAGGPEGEAHRGDLPFFGPEGGPAGPTGGPVTGEGPLGDDGPEVRLPGGPGGPGGPGPARPLGDDTAVLTPQQPGPEPGRPEGNVSGHTLNSGIPVVPPAGPQGPFPPGGGQDGPAPQSEPRLPEPVQENVPASRPPKKKGRSKLVLLCVAVVGAAGIAYGAGLLLNHSDVPSGTTVLGVDIGGGTRDDAVQKLDGALGSRTTKPLRLSVDGENVELRPDQAGLALDTDATVRGASGSDYNPVSVIGSLFGGERVVEPVMPVDEEKLRVALERAAGGAGSATEGTIKFTPGKATAVYGKPGKGIDVDAAVTAVEEAYRTQVEKGSAGTVKLPTTTRTPKVPDAEVDRMMKSFGKPAMSGLVTVQTDAAHTVSFSPERSIFKFLSVRAVDGKLTEYYDLKALEGLYGSAFEGVTITKGDGSKKPVSPQDVASALGRALRGATPAERLVTIPTEPN</sequence>
<name>A0A0B5EV45_STRA4</name>
<feature type="compositionally biased region" description="Basic and acidic residues" evidence="1">
    <location>
        <begin position="13"/>
        <end position="30"/>
    </location>
</feature>
<evidence type="ECO:0000256" key="1">
    <source>
        <dbReference type="SAM" id="MobiDB-lite"/>
    </source>
</evidence>
<keyword evidence="3" id="KW-1185">Reference proteome</keyword>
<reference evidence="2 3" key="1">
    <citation type="submission" date="2015-01" db="EMBL/GenBank/DDBJ databases">
        <title>Enhanced salinomycin production by adjusting the supply of polyketide extender units in Streptomyce albus DSM 41398.</title>
        <authorList>
            <person name="Lu C."/>
        </authorList>
    </citation>
    <scope>NUCLEOTIDE SEQUENCE [LARGE SCALE GENOMIC DNA]</scope>
    <source>
        <strain evidence="3">ATCC 21838 / DSM 41398 / FERM P-419 / JCM 4703 / NBRC 107858</strain>
    </source>
</reference>
<accession>A0A0B5EV45</accession>